<dbReference type="GO" id="GO:0008017">
    <property type="term" value="F:microtubule binding"/>
    <property type="evidence" value="ECO:0007669"/>
    <property type="project" value="InterPro"/>
</dbReference>
<accession>A0AAN5CP84</accession>
<dbReference type="SMART" id="SM00129">
    <property type="entry name" value="KISc"/>
    <property type="match status" value="1"/>
</dbReference>
<feature type="coiled-coil region" evidence="9">
    <location>
        <begin position="320"/>
        <end position="364"/>
    </location>
</feature>
<keyword evidence="3 7" id="KW-0067">ATP-binding</keyword>
<evidence type="ECO:0000256" key="9">
    <source>
        <dbReference type="SAM" id="Coils"/>
    </source>
</evidence>
<reference evidence="13" key="1">
    <citation type="submission" date="2022-10" db="EMBL/GenBank/DDBJ databases">
        <title>Genome assembly of Pristionchus species.</title>
        <authorList>
            <person name="Yoshida K."/>
            <person name="Sommer R.J."/>
        </authorList>
    </citation>
    <scope>NUCLEOTIDE SEQUENCE [LARGE SCALE GENOMIC DNA]</scope>
    <source>
        <strain evidence="13">RS5460</strain>
    </source>
</reference>
<evidence type="ECO:0000256" key="5">
    <source>
        <dbReference type="ARBA" id="ARBA00023175"/>
    </source>
</evidence>
<comment type="caution">
    <text evidence="12">The sequence shown here is derived from an EMBL/GenBank/DDBJ whole genome shotgun (WGS) entry which is preliminary data.</text>
</comment>
<feature type="region of interest" description="Disordered" evidence="10">
    <location>
        <begin position="466"/>
        <end position="501"/>
    </location>
</feature>
<feature type="coiled-coil region" evidence="9">
    <location>
        <begin position="515"/>
        <end position="612"/>
    </location>
</feature>
<evidence type="ECO:0000259" key="11">
    <source>
        <dbReference type="PROSITE" id="PS50067"/>
    </source>
</evidence>
<dbReference type="InterPro" id="IPR036961">
    <property type="entry name" value="Kinesin_motor_dom_sf"/>
</dbReference>
<evidence type="ECO:0000313" key="12">
    <source>
        <dbReference type="EMBL" id="GMR48064.1"/>
    </source>
</evidence>
<gene>
    <name evidence="12" type="ORF">PMAYCL1PPCAC_18259</name>
</gene>
<dbReference type="InterPro" id="IPR001752">
    <property type="entry name" value="Kinesin_motor_dom"/>
</dbReference>
<sequence length="795" mass="91372">LINLQMSDAIHCAVRIRPRLGTDFTPHIWEVNKNVISKGAESYTFETVYDAMTLTEDIYNNNIKDLVDGTLEGISSSIMAYGQSGSGKTHTLTGSRFEDGVVQMAIKRVFQKIEESNRTFALRMSICEVYNEKIFDLIGNGVDLSIMESVNGIHIDGLTEMPLTDLASVESIVDASIARRSTGETARNERSSRSHVLYMVQIESRSKTSNRSLSSSLCIVDLAGSENVLLSQGSRITEGKFINKSLLALCKIITQLSEKQSHIGYRESKLTRLLKTSLSGNSRILIIATIDAGANLETASTLKFAKCAVKVAVTPRVNENVEEEGILASYMRQIEDLKEQLKDKEEADKNEEEKKKRLEELMRLILVGGEQKKLPFQNKKTRRMTWAPGKGASACLFSPLAVASRRREEKEEETIEEELDIPNLQTIEREEQRLSFESVSIGMTNETWRVNHSGVQTDDVIMNHIGVNTENEEKKEKGQSKEDKEIIEEQGEEKKNSTEKNLEDRLRREIVRDVQSKVEDKLKGMMDEISQLKRENRLKDERIDCLVRAEQSMLVGPSLEMEERDRADEEMEDLKLQMKDKEDQVRERDAYIEMMKKKEDDMRKRIIELEKRCSDQMLTIRERTTQVNRHRNEKNEIMMKKDKEMEHLGENHRLELHRMSVEMAELNTKMESKEKDMIRKEEALKKAEKDTDELRMKYVCLTNELSIEKERQKRNGVTSQSQTQLTAYGIEEKEAQLESVKKEFDNYKAMMSKREAEGIEKAQSNVKYWQERARKAEASISKKPPLARIDNRGTH</sequence>
<name>A0AAN5CP84_9BILA</name>
<proteinExistence type="inferred from homology"/>
<dbReference type="InterPro" id="IPR019821">
    <property type="entry name" value="Kinesin_motor_CS"/>
</dbReference>
<evidence type="ECO:0000256" key="8">
    <source>
        <dbReference type="RuleBase" id="RU000394"/>
    </source>
</evidence>
<feature type="coiled-coil region" evidence="9">
    <location>
        <begin position="656"/>
        <end position="704"/>
    </location>
</feature>
<keyword evidence="5 7" id="KW-0505">Motor protein</keyword>
<evidence type="ECO:0000256" key="6">
    <source>
        <dbReference type="ARBA" id="ARBA00023212"/>
    </source>
</evidence>
<feature type="region of interest" description="Disordered" evidence="10">
    <location>
        <begin position="776"/>
        <end position="795"/>
    </location>
</feature>
<dbReference type="AlphaFoldDB" id="A0AAN5CP84"/>
<dbReference type="Gene3D" id="3.40.850.10">
    <property type="entry name" value="Kinesin motor domain"/>
    <property type="match status" value="1"/>
</dbReference>
<dbReference type="PROSITE" id="PS00411">
    <property type="entry name" value="KINESIN_MOTOR_1"/>
    <property type="match status" value="1"/>
</dbReference>
<keyword evidence="2 7" id="KW-0547">Nucleotide-binding</keyword>
<feature type="compositionally biased region" description="Basic and acidic residues" evidence="10">
    <location>
        <begin position="471"/>
        <end position="484"/>
    </location>
</feature>
<evidence type="ECO:0000256" key="10">
    <source>
        <dbReference type="SAM" id="MobiDB-lite"/>
    </source>
</evidence>
<dbReference type="PRINTS" id="PR00380">
    <property type="entry name" value="KINESINHEAVY"/>
</dbReference>
<protein>
    <recommendedName>
        <fullName evidence="8">Kinesin-like protein</fullName>
    </recommendedName>
</protein>
<dbReference type="PANTHER" id="PTHR47968:SF75">
    <property type="entry name" value="CENTROMERE-ASSOCIATED PROTEIN E"/>
    <property type="match status" value="1"/>
</dbReference>
<feature type="non-terminal residue" evidence="12">
    <location>
        <position position="1"/>
    </location>
</feature>
<dbReference type="InterPro" id="IPR027417">
    <property type="entry name" value="P-loop_NTPase"/>
</dbReference>
<feature type="compositionally biased region" description="Basic and acidic residues" evidence="10">
    <location>
        <begin position="492"/>
        <end position="501"/>
    </location>
</feature>
<evidence type="ECO:0000313" key="13">
    <source>
        <dbReference type="Proteomes" id="UP001328107"/>
    </source>
</evidence>
<feature type="binding site" evidence="7">
    <location>
        <begin position="82"/>
        <end position="89"/>
    </location>
    <ligand>
        <name>ATP</name>
        <dbReference type="ChEBI" id="CHEBI:30616"/>
    </ligand>
</feature>
<dbReference type="GO" id="GO:0007018">
    <property type="term" value="P:microtubule-based movement"/>
    <property type="evidence" value="ECO:0007669"/>
    <property type="project" value="InterPro"/>
</dbReference>
<dbReference type="GO" id="GO:0005524">
    <property type="term" value="F:ATP binding"/>
    <property type="evidence" value="ECO:0007669"/>
    <property type="project" value="UniProtKB-UniRule"/>
</dbReference>
<dbReference type="PANTHER" id="PTHR47968">
    <property type="entry name" value="CENTROMERE PROTEIN E"/>
    <property type="match status" value="1"/>
</dbReference>
<keyword evidence="4 9" id="KW-0175">Coiled coil</keyword>
<keyword evidence="8" id="KW-0493">Microtubule</keyword>
<keyword evidence="6" id="KW-0206">Cytoskeleton</keyword>
<organism evidence="12 13">
    <name type="scientific">Pristionchus mayeri</name>
    <dbReference type="NCBI Taxonomy" id="1317129"/>
    <lineage>
        <taxon>Eukaryota</taxon>
        <taxon>Metazoa</taxon>
        <taxon>Ecdysozoa</taxon>
        <taxon>Nematoda</taxon>
        <taxon>Chromadorea</taxon>
        <taxon>Rhabditida</taxon>
        <taxon>Rhabditina</taxon>
        <taxon>Diplogasteromorpha</taxon>
        <taxon>Diplogasteroidea</taxon>
        <taxon>Neodiplogasteridae</taxon>
        <taxon>Pristionchus</taxon>
    </lineage>
</organism>
<feature type="domain" description="Kinesin motor" evidence="11">
    <location>
        <begin position="9"/>
        <end position="311"/>
    </location>
</feature>
<comment type="similarity">
    <text evidence="7 8">Belongs to the TRAFAC class myosin-kinesin ATPase superfamily. Kinesin family.</text>
</comment>
<dbReference type="EMBL" id="BTRK01000004">
    <property type="protein sequence ID" value="GMR48064.1"/>
    <property type="molecule type" value="Genomic_DNA"/>
</dbReference>
<dbReference type="Pfam" id="PF00225">
    <property type="entry name" value="Kinesin"/>
    <property type="match status" value="1"/>
</dbReference>
<evidence type="ECO:0000256" key="4">
    <source>
        <dbReference type="ARBA" id="ARBA00023054"/>
    </source>
</evidence>
<dbReference type="SUPFAM" id="SSF52540">
    <property type="entry name" value="P-loop containing nucleoside triphosphate hydrolases"/>
    <property type="match status" value="1"/>
</dbReference>
<keyword evidence="6" id="KW-0963">Cytoplasm</keyword>
<keyword evidence="13" id="KW-1185">Reference proteome</keyword>
<dbReference type="GO" id="GO:0000278">
    <property type="term" value="P:mitotic cell cycle"/>
    <property type="evidence" value="ECO:0007669"/>
    <property type="project" value="TreeGrafter"/>
</dbReference>
<dbReference type="Proteomes" id="UP001328107">
    <property type="component" value="Unassembled WGS sequence"/>
</dbReference>
<dbReference type="PROSITE" id="PS50067">
    <property type="entry name" value="KINESIN_MOTOR_2"/>
    <property type="match status" value="1"/>
</dbReference>
<evidence type="ECO:0000256" key="1">
    <source>
        <dbReference type="ARBA" id="ARBA00004245"/>
    </source>
</evidence>
<dbReference type="GO" id="GO:0005874">
    <property type="term" value="C:microtubule"/>
    <property type="evidence" value="ECO:0007669"/>
    <property type="project" value="UniProtKB-KW"/>
</dbReference>
<evidence type="ECO:0000256" key="7">
    <source>
        <dbReference type="PROSITE-ProRule" id="PRU00283"/>
    </source>
</evidence>
<dbReference type="InterPro" id="IPR027640">
    <property type="entry name" value="Kinesin-like_fam"/>
</dbReference>
<evidence type="ECO:0000256" key="3">
    <source>
        <dbReference type="ARBA" id="ARBA00022840"/>
    </source>
</evidence>
<dbReference type="GO" id="GO:0003777">
    <property type="term" value="F:microtubule motor activity"/>
    <property type="evidence" value="ECO:0007669"/>
    <property type="project" value="InterPro"/>
</dbReference>
<evidence type="ECO:0000256" key="2">
    <source>
        <dbReference type="ARBA" id="ARBA00022741"/>
    </source>
</evidence>
<comment type="subcellular location">
    <subcellularLocation>
        <location evidence="1">Cytoplasm</location>
        <location evidence="1">Cytoskeleton</location>
    </subcellularLocation>
</comment>